<dbReference type="RefSeq" id="WP_220249751.1">
    <property type="nucleotide sequence ID" value="NZ_JAICCF010000002.1"/>
</dbReference>
<dbReference type="EMBL" id="JAICCF010000002">
    <property type="protein sequence ID" value="MBW8684531.1"/>
    <property type="molecule type" value="Genomic_DNA"/>
</dbReference>
<organism evidence="1 2">
    <name type="scientific">Chitinophaga rhizophila</name>
    <dbReference type="NCBI Taxonomy" id="2866212"/>
    <lineage>
        <taxon>Bacteria</taxon>
        <taxon>Pseudomonadati</taxon>
        <taxon>Bacteroidota</taxon>
        <taxon>Chitinophagia</taxon>
        <taxon>Chitinophagales</taxon>
        <taxon>Chitinophagaceae</taxon>
        <taxon>Chitinophaga</taxon>
    </lineage>
</organism>
<dbReference type="InterPro" id="IPR012292">
    <property type="entry name" value="Globin/Proto"/>
</dbReference>
<proteinExistence type="predicted"/>
<dbReference type="Gene3D" id="1.10.490.10">
    <property type="entry name" value="Globins"/>
    <property type="match status" value="1"/>
</dbReference>
<name>A0ABS7GAT5_9BACT</name>
<sequence>MSDIEQRPQLADIQNEEDIAQLVHTFYAKVKDDTLLGPVFEKAIAGNWGPHLDIMCNFWSTMLLYSGRYKGDTMSKHMSLPIDPRHFSQWLTLFLGTVDTLFQGEVADNAKARAGNIARIMQSMMGFSLNNNQPDPGLLRHNS</sequence>
<evidence type="ECO:0000313" key="2">
    <source>
        <dbReference type="Proteomes" id="UP000812961"/>
    </source>
</evidence>
<accession>A0ABS7GAT5</accession>
<dbReference type="InterPro" id="IPR009050">
    <property type="entry name" value="Globin-like_sf"/>
</dbReference>
<comment type="caution">
    <text evidence="1">The sequence shown here is derived from an EMBL/GenBank/DDBJ whole genome shotgun (WGS) entry which is preliminary data.</text>
</comment>
<dbReference type="Proteomes" id="UP000812961">
    <property type="component" value="Unassembled WGS sequence"/>
</dbReference>
<evidence type="ECO:0000313" key="1">
    <source>
        <dbReference type="EMBL" id="MBW8684531.1"/>
    </source>
</evidence>
<gene>
    <name evidence="1" type="ORF">K1Y79_09320</name>
</gene>
<reference evidence="1 2" key="1">
    <citation type="submission" date="2021-08" db="EMBL/GenBank/DDBJ databases">
        <title>The genome sequence of Chitinophaga sp. B61.</title>
        <authorList>
            <person name="Zhang X."/>
        </authorList>
    </citation>
    <scope>NUCLEOTIDE SEQUENCE [LARGE SCALE GENOMIC DNA]</scope>
    <source>
        <strain evidence="1 2">B61</strain>
    </source>
</reference>
<keyword evidence="2" id="KW-1185">Reference proteome</keyword>
<dbReference type="CDD" id="cd08916">
    <property type="entry name" value="TrHb3_P"/>
    <property type="match status" value="1"/>
</dbReference>
<protein>
    <submittedName>
        <fullName evidence="1">Group III truncated hemoglobin</fullName>
    </submittedName>
</protein>
<dbReference type="SUPFAM" id="SSF46458">
    <property type="entry name" value="Globin-like"/>
    <property type="match status" value="1"/>
</dbReference>